<gene>
    <name evidence="1" type="ORF">METZ01_LOCUS236872</name>
</gene>
<proteinExistence type="predicted"/>
<protein>
    <submittedName>
        <fullName evidence="1">Uncharacterized protein</fullName>
    </submittedName>
</protein>
<evidence type="ECO:0000313" key="1">
    <source>
        <dbReference type="EMBL" id="SVB84018.1"/>
    </source>
</evidence>
<dbReference type="EMBL" id="UINC01059991">
    <property type="protein sequence ID" value="SVB84018.1"/>
    <property type="molecule type" value="Genomic_DNA"/>
</dbReference>
<sequence>MHLWKSMVDGWRDEGTLDAIIAQAHDEYHSTLDPDLHPMDEWLLMQDLVKVTVAELEGNR</sequence>
<organism evidence="1">
    <name type="scientific">marine metagenome</name>
    <dbReference type="NCBI Taxonomy" id="408172"/>
    <lineage>
        <taxon>unclassified sequences</taxon>
        <taxon>metagenomes</taxon>
        <taxon>ecological metagenomes</taxon>
    </lineage>
</organism>
<name>A0A382H9N3_9ZZZZ</name>
<reference evidence="1" key="1">
    <citation type="submission" date="2018-05" db="EMBL/GenBank/DDBJ databases">
        <authorList>
            <person name="Lanie J.A."/>
            <person name="Ng W.-L."/>
            <person name="Kazmierczak K.M."/>
            <person name="Andrzejewski T.M."/>
            <person name="Davidsen T.M."/>
            <person name="Wayne K.J."/>
            <person name="Tettelin H."/>
            <person name="Glass J.I."/>
            <person name="Rusch D."/>
            <person name="Podicherti R."/>
            <person name="Tsui H.-C.T."/>
            <person name="Winkler M.E."/>
        </authorList>
    </citation>
    <scope>NUCLEOTIDE SEQUENCE</scope>
</reference>
<accession>A0A382H9N3</accession>
<dbReference type="AlphaFoldDB" id="A0A382H9N3"/>
<feature type="non-terminal residue" evidence="1">
    <location>
        <position position="60"/>
    </location>
</feature>